<evidence type="ECO:0000313" key="1">
    <source>
        <dbReference type="EMBL" id="QHU00015.1"/>
    </source>
</evidence>
<proteinExistence type="predicted"/>
<reference evidence="1" key="1">
    <citation type="journal article" date="2020" name="Nature">
        <title>Giant virus diversity and host interactions through global metagenomics.</title>
        <authorList>
            <person name="Schulz F."/>
            <person name="Roux S."/>
            <person name="Paez-Espino D."/>
            <person name="Jungbluth S."/>
            <person name="Walsh D.A."/>
            <person name="Denef V.J."/>
            <person name="McMahon K.D."/>
            <person name="Konstantinidis K.T."/>
            <person name="Eloe-Fadrosh E.A."/>
            <person name="Kyrpides N.C."/>
            <person name="Woyke T."/>
        </authorList>
    </citation>
    <scope>NUCLEOTIDE SEQUENCE</scope>
    <source>
        <strain evidence="1">GVMAG-M-3300025778-1</strain>
    </source>
</reference>
<name>A0A6C0J2W0_9ZZZZ</name>
<sequence length="105" mass="11823">MNSTNMNIISKDTVITGAANPYYGIVAGLHIPAVCMAWDDTQTGWITVKRKVHRKKVRTQAQLEVDADINNWEDVDHYGRATYVHNDSTQAFEHNGALFDIGSRF</sequence>
<protein>
    <submittedName>
        <fullName evidence="1">Uncharacterized protein</fullName>
    </submittedName>
</protein>
<accession>A0A6C0J2W0</accession>
<organism evidence="1">
    <name type="scientific">viral metagenome</name>
    <dbReference type="NCBI Taxonomy" id="1070528"/>
    <lineage>
        <taxon>unclassified sequences</taxon>
        <taxon>metagenomes</taxon>
        <taxon>organismal metagenomes</taxon>
    </lineage>
</organism>
<dbReference type="EMBL" id="MN740320">
    <property type="protein sequence ID" value="QHU00015.1"/>
    <property type="molecule type" value="Genomic_DNA"/>
</dbReference>
<dbReference type="AlphaFoldDB" id="A0A6C0J2W0"/>